<evidence type="ECO:0000313" key="3">
    <source>
        <dbReference type="Proteomes" id="UP000252770"/>
    </source>
</evidence>
<keyword evidence="3" id="KW-1185">Reference proteome</keyword>
<proteinExistence type="predicted"/>
<reference evidence="2 3" key="1">
    <citation type="submission" date="2018-07" db="EMBL/GenBank/DDBJ databases">
        <title>Desertimonas flava gen. nov. sp. nov.</title>
        <authorList>
            <person name="Liu S."/>
        </authorList>
    </citation>
    <scope>NUCLEOTIDE SEQUENCE [LARGE SCALE GENOMIC DNA]</scope>
    <source>
        <strain evidence="2 3">16Sb5-5</strain>
    </source>
</reference>
<evidence type="ECO:0008006" key="4">
    <source>
        <dbReference type="Google" id="ProtNLM"/>
    </source>
</evidence>
<dbReference type="EMBL" id="QOUI01000005">
    <property type="protein sequence ID" value="RCK69697.1"/>
    <property type="molecule type" value="Genomic_DNA"/>
</dbReference>
<sequence>MAEDADARRTRTGWGRVLVAVYGVFALAATARSVVQIIDRFEVAPVAFVLSAVAAVFYLVATTALALGDRTSRRLAAFSCALELAGVLVVGGLSLAAPAWFPEPTVWSHFGQGYLFIPVLLPVLGLGWLRRTRPGVSG</sequence>
<dbReference type="RefSeq" id="WP_114126457.1">
    <property type="nucleotide sequence ID" value="NZ_QOUI01000005.1"/>
</dbReference>
<evidence type="ECO:0000256" key="1">
    <source>
        <dbReference type="SAM" id="Phobius"/>
    </source>
</evidence>
<comment type="caution">
    <text evidence="2">The sequence shown here is derived from an EMBL/GenBank/DDBJ whole genome shotgun (WGS) entry which is preliminary data.</text>
</comment>
<dbReference type="Proteomes" id="UP000252770">
    <property type="component" value="Unassembled WGS sequence"/>
</dbReference>
<keyword evidence="1" id="KW-1133">Transmembrane helix</keyword>
<protein>
    <recommendedName>
        <fullName evidence="4">Integral membrane protein</fullName>
    </recommendedName>
</protein>
<feature type="transmembrane region" description="Helical" evidence="1">
    <location>
        <begin position="44"/>
        <end position="68"/>
    </location>
</feature>
<feature type="transmembrane region" description="Helical" evidence="1">
    <location>
        <begin position="75"/>
        <end position="101"/>
    </location>
</feature>
<feature type="transmembrane region" description="Helical" evidence="1">
    <location>
        <begin position="17"/>
        <end position="38"/>
    </location>
</feature>
<name>A0A367YVB7_9ACTN</name>
<keyword evidence="1" id="KW-0812">Transmembrane</keyword>
<feature type="transmembrane region" description="Helical" evidence="1">
    <location>
        <begin position="113"/>
        <end position="129"/>
    </location>
</feature>
<gene>
    <name evidence="2" type="ORF">DT076_09625</name>
</gene>
<organism evidence="2 3">
    <name type="scientific">Desertihabitans brevis</name>
    <dbReference type="NCBI Taxonomy" id="2268447"/>
    <lineage>
        <taxon>Bacteria</taxon>
        <taxon>Bacillati</taxon>
        <taxon>Actinomycetota</taxon>
        <taxon>Actinomycetes</taxon>
        <taxon>Propionibacteriales</taxon>
        <taxon>Propionibacteriaceae</taxon>
        <taxon>Desertihabitans</taxon>
    </lineage>
</organism>
<accession>A0A367YVB7</accession>
<dbReference type="AlphaFoldDB" id="A0A367YVB7"/>
<evidence type="ECO:0000313" key="2">
    <source>
        <dbReference type="EMBL" id="RCK69697.1"/>
    </source>
</evidence>
<keyword evidence="1" id="KW-0472">Membrane</keyword>